<evidence type="ECO:0000256" key="1">
    <source>
        <dbReference type="SAM" id="SignalP"/>
    </source>
</evidence>
<sequence length="131" mass="14526">MQLSVLFSALVSFVILAAASPASGAISKCSSKRENLGINFQRDLQEESNLKKREELETDIMSYAASYPQPEGAGWLLRGDCLCRETWLLKSDLKIQGFLSESSLENLASSFTGLQQFWLSKIDRDEGAKLT</sequence>
<feature type="signal peptide" evidence="1">
    <location>
        <begin position="1"/>
        <end position="24"/>
    </location>
</feature>
<keyword evidence="1" id="KW-0732">Signal</keyword>
<reference evidence="2" key="1">
    <citation type="journal article" date="2020" name="New Phytol.">
        <title>Comparative genomics reveals dynamic genome evolution in host specialist ectomycorrhizal fungi.</title>
        <authorList>
            <person name="Lofgren L.A."/>
            <person name="Nguyen N.H."/>
            <person name="Vilgalys R."/>
            <person name="Ruytinx J."/>
            <person name="Liao H.L."/>
            <person name="Branco S."/>
            <person name="Kuo A."/>
            <person name="LaButti K."/>
            <person name="Lipzen A."/>
            <person name="Andreopoulos W."/>
            <person name="Pangilinan J."/>
            <person name="Riley R."/>
            <person name="Hundley H."/>
            <person name="Na H."/>
            <person name="Barry K."/>
            <person name="Grigoriev I.V."/>
            <person name="Stajich J.E."/>
            <person name="Kennedy P.G."/>
        </authorList>
    </citation>
    <scope>NUCLEOTIDE SEQUENCE</scope>
    <source>
        <strain evidence="2">DOB743</strain>
    </source>
</reference>
<dbReference type="AlphaFoldDB" id="A0A9P6ZIC9"/>
<feature type="chain" id="PRO_5040380180" evidence="1">
    <location>
        <begin position="25"/>
        <end position="131"/>
    </location>
</feature>
<dbReference type="EMBL" id="JABBWD010000086">
    <property type="protein sequence ID" value="KAG1767494.1"/>
    <property type="molecule type" value="Genomic_DNA"/>
</dbReference>
<evidence type="ECO:0000313" key="3">
    <source>
        <dbReference type="Proteomes" id="UP000714275"/>
    </source>
</evidence>
<name>A0A9P6ZIC9_9AGAM</name>
<dbReference type="OrthoDB" id="2679618at2759"/>
<protein>
    <submittedName>
        <fullName evidence="2">Uncharacterized protein</fullName>
    </submittedName>
</protein>
<dbReference type="Proteomes" id="UP000714275">
    <property type="component" value="Unassembled WGS sequence"/>
</dbReference>
<evidence type="ECO:0000313" key="2">
    <source>
        <dbReference type="EMBL" id="KAG1767494.1"/>
    </source>
</evidence>
<comment type="caution">
    <text evidence="2">The sequence shown here is derived from an EMBL/GenBank/DDBJ whole genome shotgun (WGS) entry which is preliminary data.</text>
</comment>
<proteinExistence type="predicted"/>
<organism evidence="2 3">
    <name type="scientific">Suillus placidus</name>
    <dbReference type="NCBI Taxonomy" id="48579"/>
    <lineage>
        <taxon>Eukaryota</taxon>
        <taxon>Fungi</taxon>
        <taxon>Dikarya</taxon>
        <taxon>Basidiomycota</taxon>
        <taxon>Agaricomycotina</taxon>
        <taxon>Agaricomycetes</taxon>
        <taxon>Agaricomycetidae</taxon>
        <taxon>Boletales</taxon>
        <taxon>Suillineae</taxon>
        <taxon>Suillaceae</taxon>
        <taxon>Suillus</taxon>
    </lineage>
</organism>
<keyword evidence="3" id="KW-1185">Reference proteome</keyword>
<accession>A0A9P6ZIC9</accession>
<gene>
    <name evidence="2" type="ORF">EV702DRAFT_1254504</name>
</gene>